<dbReference type="Proteomes" id="UP000317303">
    <property type="component" value="Unassembled WGS sequence"/>
</dbReference>
<dbReference type="InterPro" id="IPR010998">
    <property type="entry name" value="Integrase_recombinase_N"/>
</dbReference>
<feature type="domain" description="Core-binding (CB)" evidence="6">
    <location>
        <begin position="14"/>
        <end position="104"/>
    </location>
</feature>
<dbReference type="InterPro" id="IPR013762">
    <property type="entry name" value="Integrase-like_cat_sf"/>
</dbReference>
<comment type="caution">
    <text evidence="7">The sequence shown here is derived from an EMBL/GenBank/DDBJ whole genome shotgun (WGS) entry which is preliminary data.</text>
</comment>
<sequence>MPVPATERGVMSRSRLDRVLAKYRAALSRADLSDDARRAYASRVSGFLDWLAAADVDGDPLIDAHARDFAVRDYRAHLKTVKRAKPNTINAALTALDHFYIHHLGLGRPVARREHQPTTAPEALDSDEQRRFLRAVQRHPSARDRAVALVLLYAGLRADELAQLDVEDVPISTRRGKVIVRAGKGRDGGTYREVQLHRAARDALRTWLDERPDWPAAGDSAALWLNRRGGRLSVRSVNSIVREIAAAAGLVHDAGPDAGKARVHPHTLRHTFGTQLLRNGVDVVTVADLMGHAKLDSTRVYTRSSAADRARAIDTALVIDE</sequence>
<dbReference type="PANTHER" id="PTHR30349:SF41">
    <property type="entry name" value="INTEGRASE_RECOMBINASE PROTEIN MJ0367-RELATED"/>
    <property type="match status" value="1"/>
</dbReference>
<dbReference type="PANTHER" id="PTHR30349">
    <property type="entry name" value="PHAGE INTEGRASE-RELATED"/>
    <property type="match status" value="1"/>
</dbReference>
<dbReference type="GO" id="GO:0006310">
    <property type="term" value="P:DNA recombination"/>
    <property type="evidence" value="ECO:0007669"/>
    <property type="project" value="UniProtKB-KW"/>
</dbReference>
<evidence type="ECO:0000256" key="4">
    <source>
        <dbReference type="PROSITE-ProRule" id="PRU01248"/>
    </source>
</evidence>
<evidence type="ECO:0000256" key="2">
    <source>
        <dbReference type="ARBA" id="ARBA00023125"/>
    </source>
</evidence>
<dbReference type="GO" id="GO:0003677">
    <property type="term" value="F:DNA binding"/>
    <property type="evidence" value="ECO:0007669"/>
    <property type="project" value="UniProtKB-UniRule"/>
</dbReference>
<dbReference type="SUPFAM" id="SSF56349">
    <property type="entry name" value="DNA breaking-rejoining enzymes"/>
    <property type="match status" value="1"/>
</dbReference>
<dbReference type="AlphaFoldDB" id="A0A660CEB5"/>
<dbReference type="PROSITE" id="PS51898">
    <property type="entry name" value="TYR_RECOMBINASE"/>
    <property type="match status" value="1"/>
</dbReference>
<evidence type="ECO:0000259" key="5">
    <source>
        <dbReference type="PROSITE" id="PS51898"/>
    </source>
</evidence>
<dbReference type="InterPro" id="IPR050090">
    <property type="entry name" value="Tyrosine_recombinase_XerCD"/>
</dbReference>
<keyword evidence="3" id="KW-0233">DNA recombination</keyword>
<keyword evidence="8" id="KW-1185">Reference proteome</keyword>
<comment type="similarity">
    <text evidence="1">Belongs to the 'phage' integrase family.</text>
</comment>
<accession>A0A660CEB5</accession>
<dbReference type="Pfam" id="PF00589">
    <property type="entry name" value="Phage_integrase"/>
    <property type="match status" value="1"/>
</dbReference>
<dbReference type="GO" id="GO:0015074">
    <property type="term" value="P:DNA integration"/>
    <property type="evidence" value="ECO:0007669"/>
    <property type="project" value="InterPro"/>
</dbReference>
<protein>
    <submittedName>
        <fullName evidence="7">Integrase/recombinase XerC</fullName>
    </submittedName>
</protein>
<organism evidence="7 8">
    <name type="scientific">Prauserella rugosa</name>
    <dbReference type="NCBI Taxonomy" id="43354"/>
    <lineage>
        <taxon>Bacteria</taxon>
        <taxon>Bacillati</taxon>
        <taxon>Actinomycetota</taxon>
        <taxon>Actinomycetes</taxon>
        <taxon>Pseudonocardiales</taxon>
        <taxon>Pseudonocardiaceae</taxon>
        <taxon>Prauserella</taxon>
    </lineage>
</organism>
<evidence type="ECO:0000256" key="3">
    <source>
        <dbReference type="ARBA" id="ARBA00023172"/>
    </source>
</evidence>
<gene>
    <name evidence="7" type="ORF">JD82_01114</name>
</gene>
<dbReference type="PROSITE" id="PS51900">
    <property type="entry name" value="CB"/>
    <property type="match status" value="1"/>
</dbReference>
<reference evidence="7 8" key="1">
    <citation type="submission" date="2019-07" db="EMBL/GenBank/DDBJ databases">
        <title>R&amp;d 2014.</title>
        <authorList>
            <person name="Klenk H.-P."/>
        </authorList>
    </citation>
    <scope>NUCLEOTIDE SEQUENCE [LARGE SCALE GENOMIC DNA]</scope>
    <source>
        <strain evidence="7 8">DSM 43194</strain>
    </source>
</reference>
<proteinExistence type="inferred from homology"/>
<dbReference type="RefSeq" id="WP_211252586.1">
    <property type="nucleotide sequence ID" value="NZ_JOIJ01000009.1"/>
</dbReference>
<feature type="domain" description="Tyr recombinase" evidence="5">
    <location>
        <begin position="119"/>
        <end position="314"/>
    </location>
</feature>
<dbReference type="EMBL" id="VLJV01000001">
    <property type="protein sequence ID" value="TWH19291.1"/>
    <property type="molecule type" value="Genomic_DNA"/>
</dbReference>
<dbReference type="InterPro" id="IPR011010">
    <property type="entry name" value="DNA_brk_join_enz"/>
</dbReference>
<dbReference type="Gene3D" id="1.10.443.10">
    <property type="entry name" value="Intergrase catalytic core"/>
    <property type="match status" value="1"/>
</dbReference>
<dbReference type="InterPro" id="IPR044068">
    <property type="entry name" value="CB"/>
</dbReference>
<keyword evidence="2 4" id="KW-0238">DNA-binding</keyword>
<evidence type="ECO:0000313" key="7">
    <source>
        <dbReference type="EMBL" id="TWH19291.1"/>
    </source>
</evidence>
<dbReference type="InterPro" id="IPR002104">
    <property type="entry name" value="Integrase_catalytic"/>
</dbReference>
<name>A0A660CEB5_9PSEU</name>
<evidence type="ECO:0000256" key="1">
    <source>
        <dbReference type="ARBA" id="ARBA00008857"/>
    </source>
</evidence>
<evidence type="ECO:0000313" key="8">
    <source>
        <dbReference type="Proteomes" id="UP000317303"/>
    </source>
</evidence>
<dbReference type="Gene3D" id="1.10.150.130">
    <property type="match status" value="1"/>
</dbReference>
<evidence type="ECO:0000259" key="6">
    <source>
        <dbReference type="PROSITE" id="PS51900"/>
    </source>
</evidence>